<dbReference type="PANTHER" id="PTHR45527">
    <property type="entry name" value="NONRIBOSOMAL PEPTIDE SYNTHETASE"/>
    <property type="match status" value="1"/>
</dbReference>
<proteinExistence type="predicted"/>
<dbReference type="CDD" id="cd17646">
    <property type="entry name" value="A_NRPS_AB3403-like"/>
    <property type="match status" value="1"/>
</dbReference>
<keyword evidence="4" id="KW-0677">Repeat</keyword>
<gene>
    <name evidence="7" type="ORF">SAMN05421642_1391</name>
</gene>
<dbReference type="InterPro" id="IPR010071">
    <property type="entry name" value="AA_adenyl_dom"/>
</dbReference>
<feature type="non-terminal residue" evidence="7">
    <location>
        <position position="1"/>
    </location>
</feature>
<dbReference type="Gene3D" id="3.40.50.980">
    <property type="match status" value="6"/>
</dbReference>
<dbReference type="SUPFAM" id="SSF52777">
    <property type="entry name" value="CoA-dependent acyltransferases"/>
    <property type="match status" value="7"/>
</dbReference>
<dbReference type="InterPro" id="IPR006162">
    <property type="entry name" value="Ppantetheine_attach_site"/>
</dbReference>
<dbReference type="NCBIfam" id="TIGR01720">
    <property type="entry name" value="NRPS-para261"/>
    <property type="match status" value="1"/>
</dbReference>
<dbReference type="GO" id="GO:0043041">
    <property type="term" value="P:amino acid activation for nonribosomal peptide biosynthetic process"/>
    <property type="evidence" value="ECO:0007669"/>
    <property type="project" value="TreeGrafter"/>
</dbReference>
<dbReference type="CDD" id="cd19540">
    <property type="entry name" value="LCL_NRPS-like"/>
    <property type="match status" value="1"/>
</dbReference>
<accession>A0A239NFY3</accession>
<dbReference type="UniPathway" id="UPA00011"/>
<dbReference type="Gene3D" id="3.30.300.30">
    <property type="match status" value="2"/>
</dbReference>
<dbReference type="OrthoDB" id="4510129at2"/>
<dbReference type="InterPro" id="IPR036736">
    <property type="entry name" value="ACP-like_sf"/>
</dbReference>
<keyword evidence="5" id="KW-0045">Antibiotic biosynthesis</keyword>
<dbReference type="GO" id="GO:0009366">
    <property type="term" value="C:enterobactin synthetase complex"/>
    <property type="evidence" value="ECO:0007669"/>
    <property type="project" value="TreeGrafter"/>
</dbReference>
<feature type="domain" description="Carrier" evidence="6">
    <location>
        <begin position="1716"/>
        <end position="1790"/>
    </location>
</feature>
<dbReference type="GO" id="GO:0047527">
    <property type="term" value="F:2,3-dihydroxybenzoate-serine ligase activity"/>
    <property type="evidence" value="ECO:0007669"/>
    <property type="project" value="TreeGrafter"/>
</dbReference>
<dbReference type="Gene3D" id="3.30.559.30">
    <property type="entry name" value="Nonribosomal peptide synthetase, condensation domain"/>
    <property type="match status" value="4"/>
</dbReference>
<dbReference type="SUPFAM" id="SSF47336">
    <property type="entry name" value="ACP-like"/>
    <property type="match status" value="2"/>
</dbReference>
<dbReference type="Proteomes" id="UP000198327">
    <property type="component" value="Unassembled WGS sequence"/>
</dbReference>
<dbReference type="FunFam" id="3.40.50.12780:FF:000012">
    <property type="entry name" value="Non-ribosomal peptide synthetase"/>
    <property type="match status" value="1"/>
</dbReference>
<dbReference type="GO" id="GO:0072330">
    <property type="term" value="P:monocarboxylic acid biosynthetic process"/>
    <property type="evidence" value="ECO:0007669"/>
    <property type="project" value="UniProtKB-ARBA"/>
</dbReference>
<dbReference type="FunFam" id="1.10.1200.10:FF:000016">
    <property type="entry name" value="Non-ribosomal peptide synthase"/>
    <property type="match status" value="1"/>
</dbReference>
<keyword evidence="2" id="KW-0596">Phosphopantetheine</keyword>
<dbReference type="GO" id="GO:0005829">
    <property type="term" value="C:cytosol"/>
    <property type="evidence" value="ECO:0007669"/>
    <property type="project" value="TreeGrafter"/>
</dbReference>
<dbReference type="InterPro" id="IPR020845">
    <property type="entry name" value="AMP-binding_CS"/>
</dbReference>
<evidence type="ECO:0000256" key="3">
    <source>
        <dbReference type="ARBA" id="ARBA00022553"/>
    </source>
</evidence>
<evidence type="ECO:0000313" key="8">
    <source>
        <dbReference type="Proteomes" id="UP000198327"/>
    </source>
</evidence>
<dbReference type="STRING" id="398843.A3K89_01775"/>
<dbReference type="FunFam" id="3.40.50.980:FF:000002">
    <property type="entry name" value="Enterobactin synthetase component F"/>
    <property type="match status" value="1"/>
</dbReference>
<organism evidence="7 8">
    <name type="scientific">Rhodococcoides kyotonense</name>
    <dbReference type="NCBI Taxonomy" id="398843"/>
    <lineage>
        <taxon>Bacteria</taxon>
        <taxon>Bacillati</taxon>
        <taxon>Actinomycetota</taxon>
        <taxon>Actinomycetes</taxon>
        <taxon>Mycobacteriales</taxon>
        <taxon>Nocardiaceae</taxon>
        <taxon>Rhodococcoides</taxon>
    </lineage>
</organism>
<sequence length="3105" mass="333574">VDELAPTRSTDHSPLFQVLLEFQNNERAHLELPGLAVSFEEIATGTTKFDLQLRVDEAPTDSGASHAAFTYSTELFDASTIESFVDRFLRLLRSVCDAPTVPLHELDMLSARERALVLHDWNATSHPLPVAVGEDPTLVSLFDLQVSRSPYSIAVVFDDEHVTYQEFDDRSNQLARHLVSLGVGPETHVGLAVRRSTDLLVGMYAIIKAGGAYVPIDPDHPIDRSAYVIDSADPICIVTTSRDWINVPVATPVLALDLIDVSDRDTAPLTSAERLGEITGRNTAYVIYTSGSTGRPKGVAVTHDAIANRLLWMQNQYHLEPSDNVLQKTPATFDVSVWEFFWPLQVGAKLVVAAPDGHRDPDYLSRLILRERITTVHFVPSMLSVFTEGARADDCVSLRFVFCSGEALPPATVSAFSQFADAELHNLYGPTEAAVDVTHYQCATLDPTVVPIGAPVWNTQVYVLDGSLKPAPVGSPGELYLAGVQLARGYVGRGDLTADRFVANPFGDTGSRLYRTGDLVRWRSDGNLEYIGRTDFQVKLRGLRIELPEIEAALLRDESVAQAVALVHSDSVTGEHLLAYVVPARDTEFDATALAASVATSLPAYMVPSLVVELDAFPLNASGKLDRKLLPEPEFGTFDTEVVSPENPVEEIIAAEVADLLGVPMVGVTHNFFEVGGNSLVAMRLVARVNAALSTRLTVRDLFDAPTVRGLAAVVESQDHRTDTGPVLAPMERGASVPLSLAQQRMWFINQYDTASSAYNVAFAMRMTGSVDIEALRSAVRDVVDRHESLRTVFPLTDDGPVQTVLEPHQVVPDLEPVFATSEDEALRLVAEVTGEGFDVSLAVPVRARLIRLGDEEHVLAFVVHHISSDGFSTAPLARDLIVAYSARVHGNAPNVAPLAVQYADYALWQRAFLGSESDPASLMSTQLAFWVDALAGAPEVIELPLDRPRPNDPSFRGAKVDFTLDPELHRRMTSLASSRDSSVFMIVHAALDVLLSALSGTEDISVGTPISGRGDAALDDIVGMFVNTLVLRTEVAQSSSFEDLLDVVRSTDLEAFTHADVPFERVVDRLDPVRTPAYTPLFQVMLEFQHTARPNITLPGLEVDSMELVDDIANFDLQLTISESFDTSGQPAGITASFRYATDLFDPDSVTGFATRYESILRAVTRDPAVVVGDIDLLTADERSALAPVRGAAAMPERLLGEILSDAVAVAGIDAPAIEFEDVTVSYGELDSRSSQLARVLVGRGVGPDTFVALALPRSADTIVAIWATAKAGAAFLPVDPTYPTDRIRHMLTDSGALIGLTTTEHAVTLRGLSSEDDSHSTTWLVLGDDATEGALRADIAAESPAPVTDADRIRPLRLDDAAYLIYTSGSTGVPKGVLVTHRGLANLAAEEQQRFGVVPQSRTLAFASPSFDASILEFVLAFGSAATMVVAPPSLYGGGELSRLLEDKKVTHAFVTPAALASVDPTGLRHLDVIATGGDACSPELVARWAPGRKMFNAYGPTEATIFSSISGELRAGSPVDIGAPTTGFAEVVLDRRLNPVPVGVPGELYLAGPALARGYHGRLALTSERFVANPFASDGSRMYRTGDVVRWTASGALEFVGRSDFQVKVRGFRIELGEIDSALAAHPSIEFVTTVGATGPAGNTVLVAYVLPAHGRSVDSRALRDHVAGSLPSHMVPTAFVELESIPLTPAGKLDRRALPEPTFDNRSESSREASTEIEKLLAELFSEVLQLEHVGVDDSFFALGGDSIMSIQLVSRAKAAGIVLSPRDVFERKTVAALAEVALAASDEDVVVLDELPGGGIGDVPLTPIVSWMIERTPVFDRHTQTALLTLPADIDRSTLERTIQAVLDHHDMLRGRLQHVDGSWSMDVRSVGTVVAADILHRADMESTTAAVELDRAARLLDPAAGSMIQFVWFDAAESSRLLIVAHHLVVDGVSWRILVPDMGTAWSQIVAGDEPALLPVGTSMRRWAHGLTEVVEDRRDELPMWQKTLAGEDPLVGSRALNSDVDVHSTVDRVEVELPADVTDDLLTTIPEAFHGSVNDGLMAALVLAVAAWRRDRGIEARDTLVTLEGHGREDQIVPGADLSRTIGWFTTIFPVRVDTSALDLDDALAGGPSAGRLIKAVKERLLGVPDHGIGFGMLRYLDDESSATLAAFPAPQISFNYLGRYSTAVPDGLRDVGWLPVDSDEIGDVQNSELPVAAALDINAVTTTDDDGSARLKATFAFPTGVLDRDDVDALTALWSRALTSFAQHARRAGSGGFTPSDLDLVRLDQTAIEDVEARYPGVADIWSMSPLQAGLLFHAELSDQSVDAYLVQLIMTLTGTVDEARFRAATTKLLDRHANLRTSFVHNIDGDSLQVVEGRVDVPWTSIDLTSLPEDEREIELARILTADRGRRFNMAEAPLLRFMLISVTPTEWRLILTNHHILIDGWSTPLLVRELLTLYATDGDDSVLPRVPAYRDYLTWMSRRDHGAARDAWLSALSGLSEPTLLTPVESRRQESTRAGRKLTSLSTEDTERLRAFARVHGVTLNTLVQAAWGTVLATLTGRDDVLFGATVSGRPPEINDIESMIGLFINTLPVRVTIDPRESLGDFITRVQSEQAGLLDHHYLGLTEIQRVVGPVVAFDTLTVFESYPMDRAGLTTETDIVGMRVADIVDGSDTAQYPMTLVAMVDDRLHIEAKYLPELFDAESVEKIVGRISRVLHAFATTPDLSMGRLDLLSETERAALVPVRGGVSVGVRLLPEILSAAVDSAGVDGVALVSGGVSVSYGELDAASSRLARLLISRDVGPGSFVALALSRSVSSVTAVWAVAKAGGAFLPVDPSYPVDRIAHMLNDSGVTTGVTVAAHRSVLAEATDTVGWITLDDTVVHDELDTLSGSGVVDSDRFAPLRPADAAYLIYTSGSTGVPKGVVVTHAGLSNFAEQERTRFEVTADSRVLAFASPSFDASVLELLFAFGSGATMVIAPTDVYGGAELASLLAAEGVTHAFVTPAALASVDPAGLEDLRVVATGGEACGPELVERWAPGRKMFNAYGPTEATIVATLSTELHPGVPVEIGSPVLGSAVLVLDARLQPVPVGVAGELYLAGPGLARGYHDRAGLS</sequence>
<dbReference type="Gene3D" id="2.30.38.10">
    <property type="entry name" value="Luciferase, Domain 3"/>
    <property type="match status" value="3"/>
</dbReference>
<dbReference type="FunFam" id="3.40.50.980:FF:000001">
    <property type="entry name" value="Non-ribosomal peptide synthetase"/>
    <property type="match status" value="1"/>
</dbReference>
<dbReference type="GO" id="GO:0009239">
    <property type="term" value="P:enterobactin biosynthetic process"/>
    <property type="evidence" value="ECO:0007669"/>
    <property type="project" value="TreeGrafter"/>
</dbReference>
<dbReference type="Pfam" id="PF00668">
    <property type="entry name" value="Condensation"/>
    <property type="match status" value="4"/>
</dbReference>
<dbReference type="GO" id="GO:0008610">
    <property type="term" value="P:lipid biosynthetic process"/>
    <property type="evidence" value="ECO:0007669"/>
    <property type="project" value="UniProtKB-ARBA"/>
</dbReference>
<protein>
    <submittedName>
        <fullName evidence="7">Non-ribosomal peptide synthase domain TIGR01720/amino acid adenylation domain-containing protein</fullName>
    </submittedName>
</protein>
<evidence type="ECO:0000313" key="7">
    <source>
        <dbReference type="EMBL" id="SNT53442.1"/>
    </source>
</evidence>
<dbReference type="Pfam" id="PF00501">
    <property type="entry name" value="AMP-binding"/>
    <property type="match status" value="3"/>
</dbReference>
<dbReference type="PROSITE" id="PS00455">
    <property type="entry name" value="AMP_BINDING"/>
    <property type="match status" value="3"/>
</dbReference>
<evidence type="ECO:0000256" key="5">
    <source>
        <dbReference type="ARBA" id="ARBA00023194"/>
    </source>
</evidence>
<feature type="non-terminal residue" evidence="7">
    <location>
        <position position="3105"/>
    </location>
</feature>
<dbReference type="FunFam" id="2.30.38.10:FF:000001">
    <property type="entry name" value="Non-ribosomal peptide synthetase PvdI"/>
    <property type="match status" value="1"/>
</dbReference>
<feature type="domain" description="Carrier" evidence="6">
    <location>
        <begin position="644"/>
        <end position="719"/>
    </location>
</feature>
<dbReference type="FunFam" id="1.10.1200.10:FF:000005">
    <property type="entry name" value="Nonribosomal peptide synthetase 1"/>
    <property type="match status" value="1"/>
</dbReference>
<reference evidence="8" key="1">
    <citation type="submission" date="2017-06" db="EMBL/GenBank/DDBJ databases">
        <authorList>
            <person name="Varghese N."/>
            <person name="Submissions S."/>
        </authorList>
    </citation>
    <scope>NUCLEOTIDE SEQUENCE [LARGE SCALE GENOMIC DNA]</scope>
    <source>
        <strain evidence="8">JCM 23211</strain>
    </source>
</reference>
<dbReference type="PANTHER" id="PTHR45527:SF1">
    <property type="entry name" value="FATTY ACID SYNTHASE"/>
    <property type="match status" value="1"/>
</dbReference>
<dbReference type="InterPro" id="IPR009081">
    <property type="entry name" value="PP-bd_ACP"/>
</dbReference>
<keyword evidence="8" id="KW-1185">Reference proteome</keyword>
<dbReference type="SUPFAM" id="SSF56801">
    <property type="entry name" value="Acetyl-CoA synthetase-like"/>
    <property type="match status" value="3"/>
</dbReference>
<dbReference type="SMART" id="SM00823">
    <property type="entry name" value="PKS_PP"/>
    <property type="match status" value="2"/>
</dbReference>
<dbReference type="InterPro" id="IPR020806">
    <property type="entry name" value="PKS_PP-bd"/>
</dbReference>
<evidence type="ECO:0000256" key="1">
    <source>
        <dbReference type="ARBA" id="ARBA00001957"/>
    </source>
</evidence>
<keyword evidence="3" id="KW-0597">Phosphoprotein</keyword>
<dbReference type="Gene3D" id="1.10.1200.10">
    <property type="entry name" value="ACP-like"/>
    <property type="match status" value="2"/>
</dbReference>
<dbReference type="InterPro" id="IPR023213">
    <property type="entry name" value="CAT-like_dom_sf"/>
</dbReference>
<dbReference type="PROSITE" id="PS00012">
    <property type="entry name" value="PHOSPHOPANTETHEINE"/>
    <property type="match status" value="2"/>
</dbReference>
<dbReference type="InterPro" id="IPR045851">
    <property type="entry name" value="AMP-bd_C_sf"/>
</dbReference>
<evidence type="ECO:0000256" key="2">
    <source>
        <dbReference type="ARBA" id="ARBA00022450"/>
    </source>
</evidence>
<dbReference type="RefSeq" id="WP_141136605.1">
    <property type="nucleotide sequence ID" value="NZ_FZOW01000039.1"/>
</dbReference>
<dbReference type="Pfam" id="PF13193">
    <property type="entry name" value="AMP-binding_C"/>
    <property type="match status" value="2"/>
</dbReference>
<dbReference type="NCBIfam" id="NF003417">
    <property type="entry name" value="PRK04813.1"/>
    <property type="match status" value="3"/>
</dbReference>
<dbReference type="InterPro" id="IPR010060">
    <property type="entry name" value="NRPS_synth"/>
</dbReference>
<name>A0A239NFY3_9NOCA</name>
<dbReference type="Pfam" id="PF00550">
    <property type="entry name" value="PP-binding"/>
    <property type="match status" value="2"/>
</dbReference>
<dbReference type="NCBIfam" id="TIGR01733">
    <property type="entry name" value="AA-adenyl-dom"/>
    <property type="match status" value="2"/>
</dbReference>
<evidence type="ECO:0000256" key="4">
    <source>
        <dbReference type="ARBA" id="ARBA00022737"/>
    </source>
</evidence>
<dbReference type="GO" id="GO:0031177">
    <property type="term" value="F:phosphopantetheine binding"/>
    <property type="evidence" value="ECO:0007669"/>
    <property type="project" value="InterPro"/>
</dbReference>
<comment type="cofactor">
    <cofactor evidence="1">
        <name>pantetheine 4'-phosphate</name>
        <dbReference type="ChEBI" id="CHEBI:47942"/>
    </cofactor>
</comment>
<dbReference type="EMBL" id="FZOW01000039">
    <property type="protein sequence ID" value="SNT53442.1"/>
    <property type="molecule type" value="Genomic_DNA"/>
</dbReference>
<evidence type="ECO:0000259" key="6">
    <source>
        <dbReference type="PROSITE" id="PS50075"/>
    </source>
</evidence>
<dbReference type="InterPro" id="IPR025110">
    <property type="entry name" value="AMP-bd_C"/>
</dbReference>
<dbReference type="CDD" id="cd19543">
    <property type="entry name" value="DCL_NRPS"/>
    <property type="match status" value="1"/>
</dbReference>
<dbReference type="InterPro" id="IPR000873">
    <property type="entry name" value="AMP-dep_synth/lig_dom"/>
</dbReference>
<dbReference type="Gene3D" id="3.30.559.10">
    <property type="entry name" value="Chloramphenicol acetyltransferase-like domain"/>
    <property type="match status" value="3"/>
</dbReference>
<dbReference type="PROSITE" id="PS50075">
    <property type="entry name" value="CARRIER"/>
    <property type="match status" value="2"/>
</dbReference>
<dbReference type="InterPro" id="IPR001242">
    <property type="entry name" value="Condensation_dom"/>
</dbReference>